<dbReference type="AlphaFoldDB" id="A0A4T0FJB3"/>
<feature type="compositionally biased region" description="Low complexity" evidence="5">
    <location>
        <begin position="19"/>
        <end position="34"/>
    </location>
</feature>
<dbReference type="PRINTS" id="PR00447">
    <property type="entry name" value="NATRESASSCMP"/>
</dbReference>
<dbReference type="GO" id="GO:0034755">
    <property type="term" value="P:iron ion transmembrane transport"/>
    <property type="evidence" value="ECO:0007669"/>
    <property type="project" value="TreeGrafter"/>
</dbReference>
<gene>
    <name evidence="7" type="ORF">E3P99_02497</name>
</gene>
<evidence type="ECO:0000256" key="6">
    <source>
        <dbReference type="SAM" id="Phobius"/>
    </source>
</evidence>
<evidence type="ECO:0000313" key="8">
    <source>
        <dbReference type="Proteomes" id="UP000310189"/>
    </source>
</evidence>
<keyword evidence="8" id="KW-1185">Reference proteome</keyword>
<reference evidence="7 8" key="1">
    <citation type="submission" date="2019-03" db="EMBL/GenBank/DDBJ databases">
        <title>Sequencing 23 genomes of Wallemia ichthyophaga.</title>
        <authorList>
            <person name="Gostincar C."/>
        </authorList>
    </citation>
    <scope>NUCLEOTIDE SEQUENCE [LARGE SCALE GENOMIC DNA]</scope>
    <source>
        <strain evidence="7 8">EXF-5753</strain>
    </source>
</reference>
<feature type="transmembrane region" description="Helical" evidence="6">
    <location>
        <begin position="490"/>
        <end position="508"/>
    </location>
</feature>
<keyword evidence="3 6" id="KW-1133">Transmembrane helix</keyword>
<evidence type="ECO:0000256" key="5">
    <source>
        <dbReference type="SAM" id="MobiDB-lite"/>
    </source>
</evidence>
<feature type="transmembrane region" description="Helical" evidence="6">
    <location>
        <begin position="366"/>
        <end position="390"/>
    </location>
</feature>
<dbReference type="NCBIfam" id="TIGR01197">
    <property type="entry name" value="nramp"/>
    <property type="match status" value="1"/>
</dbReference>
<protein>
    <submittedName>
        <fullName evidence="7">Uncharacterized protein</fullName>
    </submittedName>
</protein>
<evidence type="ECO:0000256" key="3">
    <source>
        <dbReference type="ARBA" id="ARBA00022989"/>
    </source>
</evidence>
<evidence type="ECO:0000256" key="4">
    <source>
        <dbReference type="ARBA" id="ARBA00023136"/>
    </source>
</evidence>
<feature type="transmembrane region" description="Helical" evidence="6">
    <location>
        <begin position="184"/>
        <end position="204"/>
    </location>
</feature>
<dbReference type="GO" id="GO:0015086">
    <property type="term" value="F:cadmium ion transmembrane transporter activity"/>
    <property type="evidence" value="ECO:0007669"/>
    <property type="project" value="TreeGrafter"/>
</dbReference>
<feature type="region of interest" description="Disordered" evidence="5">
    <location>
        <begin position="290"/>
        <end position="311"/>
    </location>
</feature>
<dbReference type="GO" id="GO:0005886">
    <property type="term" value="C:plasma membrane"/>
    <property type="evidence" value="ECO:0007669"/>
    <property type="project" value="TreeGrafter"/>
</dbReference>
<feature type="transmembrane region" description="Helical" evidence="6">
    <location>
        <begin position="460"/>
        <end position="478"/>
    </location>
</feature>
<dbReference type="PANTHER" id="PTHR11706">
    <property type="entry name" value="SOLUTE CARRIER PROTEIN FAMILY 11 MEMBER"/>
    <property type="match status" value="1"/>
</dbReference>
<evidence type="ECO:0000256" key="2">
    <source>
        <dbReference type="ARBA" id="ARBA00022692"/>
    </source>
</evidence>
<feature type="region of interest" description="Disordered" evidence="5">
    <location>
        <begin position="519"/>
        <end position="546"/>
    </location>
</feature>
<feature type="transmembrane region" description="Helical" evidence="6">
    <location>
        <begin position="579"/>
        <end position="600"/>
    </location>
</feature>
<dbReference type="PANTHER" id="PTHR11706:SF101">
    <property type="entry name" value="MANGANESE TRANSPORTER SMF1"/>
    <property type="match status" value="1"/>
</dbReference>
<feature type="compositionally biased region" description="Polar residues" evidence="5">
    <location>
        <begin position="521"/>
        <end position="533"/>
    </location>
</feature>
<feature type="transmembrane region" description="Helical" evidence="6">
    <location>
        <begin position="216"/>
        <end position="239"/>
    </location>
</feature>
<dbReference type="GO" id="GO:0030026">
    <property type="term" value="P:intracellular manganese ion homeostasis"/>
    <property type="evidence" value="ECO:0007669"/>
    <property type="project" value="TreeGrafter"/>
</dbReference>
<feature type="transmembrane region" description="Helical" evidence="6">
    <location>
        <begin position="144"/>
        <end position="164"/>
    </location>
</feature>
<evidence type="ECO:0000256" key="1">
    <source>
        <dbReference type="ARBA" id="ARBA00004141"/>
    </source>
</evidence>
<dbReference type="EMBL" id="SPNW01000036">
    <property type="protein sequence ID" value="TIA88597.1"/>
    <property type="molecule type" value="Genomic_DNA"/>
</dbReference>
<dbReference type="Proteomes" id="UP000310189">
    <property type="component" value="Unassembled WGS sequence"/>
</dbReference>
<feature type="transmembrane region" description="Helical" evidence="6">
    <location>
        <begin position="259"/>
        <end position="279"/>
    </location>
</feature>
<comment type="caution">
    <text evidence="7">The sequence shown here is derived from an EMBL/GenBank/DDBJ whole genome shotgun (WGS) entry which is preliminary data.</text>
</comment>
<dbReference type="Pfam" id="PF01566">
    <property type="entry name" value="Nramp"/>
    <property type="match status" value="2"/>
</dbReference>
<name>A0A4T0FJB3_9BASI</name>
<feature type="region of interest" description="Disordered" evidence="5">
    <location>
        <begin position="1"/>
        <end position="35"/>
    </location>
</feature>
<evidence type="ECO:0000313" key="7">
    <source>
        <dbReference type="EMBL" id="TIA88597.1"/>
    </source>
</evidence>
<dbReference type="InterPro" id="IPR001046">
    <property type="entry name" value="NRAMP_fam"/>
</dbReference>
<organism evidence="7 8">
    <name type="scientific">Wallemia hederae</name>
    <dbReference type="NCBI Taxonomy" id="1540922"/>
    <lineage>
        <taxon>Eukaryota</taxon>
        <taxon>Fungi</taxon>
        <taxon>Dikarya</taxon>
        <taxon>Basidiomycota</taxon>
        <taxon>Wallemiomycotina</taxon>
        <taxon>Wallemiomycetes</taxon>
        <taxon>Wallemiales</taxon>
        <taxon>Wallemiaceae</taxon>
        <taxon>Wallemia</taxon>
    </lineage>
</organism>
<dbReference type="OrthoDB" id="409173at2759"/>
<feature type="compositionally biased region" description="Acidic residues" evidence="5">
    <location>
        <begin position="1"/>
        <end position="11"/>
    </location>
</feature>
<feature type="compositionally biased region" description="Basic and acidic residues" evidence="5">
    <location>
        <begin position="298"/>
        <end position="308"/>
    </location>
</feature>
<sequence>MREVENDDAVDDSQTPFLNNNNSNSNSDGSAESSTPFIGRSSFKYVRPVEKQPIFKTLKNVLVDHFKFVGAGIIAAVSYIDPGNWSVDFAAGSLYGYSLLGVVLIASLGAMFYQILACRLGVVTGLDLAQHIRLQLHDRQPRPVLWRWLLLYPLYVLTELSLIATDLSELLGSAIALNLIFPIMPLWVGVCLTALDVLVILALYNPTGSSRSMHIFEGIIAVLTLTVFASFAVLVAKVHPEWSEVMRGFLPSKLAFEPGATYISIGIIGATVMPHSLLLGSKIATAERLQPKRTPVSSRRESSEEDRFSLSSIEESNNPLEYVSKAMQQDPEYEPSPRIGDADVYQGGPGRLPSILKHLSHGSWDIALSLITIAVPVNAGILIVAAATFYTNPDRHGEGVADLFDAHDLILRYVGKPFAFIFAFALLCAGQSASITATQASQVVSEGFINWRSPPILRRLITRLMGIIPSLIIAVGTGRSGIDQLLNSSQVVLSVMLPFAIGPLIYLCSREDVMRVWNPTDEGQSTSTTNLLDSSRLGPSHRRRPSENVNVEGYQQFQLSDQMQMNTTGQWVDLRPPRYILVVSWIIFAGLCLANGFIVVQVCRGKEI</sequence>
<dbReference type="GO" id="GO:0005384">
    <property type="term" value="F:manganese ion transmembrane transporter activity"/>
    <property type="evidence" value="ECO:0007669"/>
    <property type="project" value="TreeGrafter"/>
</dbReference>
<keyword evidence="2 6" id="KW-0812">Transmembrane</keyword>
<accession>A0A4T0FJB3</accession>
<feature type="transmembrane region" description="Helical" evidence="6">
    <location>
        <begin position="410"/>
        <end position="429"/>
    </location>
</feature>
<dbReference type="NCBIfam" id="NF037982">
    <property type="entry name" value="Nramp_1"/>
    <property type="match status" value="1"/>
</dbReference>
<keyword evidence="4 6" id="KW-0472">Membrane</keyword>
<feature type="transmembrane region" description="Helical" evidence="6">
    <location>
        <begin position="61"/>
        <end position="80"/>
    </location>
</feature>
<proteinExistence type="predicted"/>
<feature type="transmembrane region" description="Helical" evidence="6">
    <location>
        <begin position="100"/>
        <end position="123"/>
    </location>
</feature>
<comment type="subcellular location">
    <subcellularLocation>
        <location evidence="1">Membrane</location>
        <topology evidence="1">Multi-pass membrane protein</topology>
    </subcellularLocation>
</comment>